<dbReference type="InterPro" id="IPR015940">
    <property type="entry name" value="UBA"/>
</dbReference>
<gene>
    <name evidence="2" type="ORF">OSIN01602_LOCUS19943</name>
</gene>
<dbReference type="Gene3D" id="1.10.8.10">
    <property type="entry name" value="DNA helicase RuvA subunit, C-terminal domain"/>
    <property type="match status" value="1"/>
</dbReference>
<evidence type="ECO:0000259" key="1">
    <source>
        <dbReference type="PROSITE" id="PS50030"/>
    </source>
</evidence>
<protein>
    <recommendedName>
        <fullName evidence="1">UBA domain-containing protein</fullName>
    </recommendedName>
</protein>
<accession>A0A7S2A711</accession>
<dbReference type="AlphaFoldDB" id="A0A7S2A711"/>
<dbReference type="InterPro" id="IPR009060">
    <property type="entry name" value="UBA-like_sf"/>
</dbReference>
<proteinExistence type="predicted"/>
<sequence length="289" mass="28910">MADDGAVATLVSMGFDAPSAQSALKSCGGNMERAVEVLLGGGGGGDGGGAPSSSSSASVIRCDSVSQYSVPDGRSACTCIALSAADAFLSAVGGSEGGDSARSVLTPSFLSEVVNAGVRIYGTLRLRSAGGGSAEHMSAEEVLSSETGRTAYSSLGLLGGVRQGVLSSAAGSDDSPLGLRAQLVGVLGEASPSEWTAALITKTPETVVCILPPGGGEGGSGGIYALIDSHPRPHLGTGEGSYVAIYDNLDGLLGMLRNLFPATDLGPDVGDMMAMMYNSFDLYAMRRAK</sequence>
<evidence type="ECO:0000313" key="2">
    <source>
        <dbReference type="EMBL" id="CAD9359502.1"/>
    </source>
</evidence>
<dbReference type="PROSITE" id="PS50030">
    <property type="entry name" value="UBA"/>
    <property type="match status" value="1"/>
</dbReference>
<name>A0A7S2A711_TRICV</name>
<dbReference type="SMART" id="SM00165">
    <property type="entry name" value="UBA"/>
    <property type="match status" value="1"/>
</dbReference>
<dbReference type="CDD" id="cd14291">
    <property type="entry name" value="UBA1_NUB1_like"/>
    <property type="match status" value="1"/>
</dbReference>
<reference evidence="2" key="1">
    <citation type="submission" date="2021-01" db="EMBL/GenBank/DDBJ databases">
        <authorList>
            <person name="Corre E."/>
            <person name="Pelletier E."/>
            <person name="Niang G."/>
            <person name="Scheremetjew M."/>
            <person name="Finn R."/>
            <person name="Kale V."/>
            <person name="Holt S."/>
            <person name="Cochrane G."/>
            <person name="Meng A."/>
            <person name="Brown T."/>
            <person name="Cohen L."/>
        </authorList>
    </citation>
    <scope>NUCLEOTIDE SEQUENCE</scope>
    <source>
        <strain evidence="2">Grunow 1884</strain>
    </source>
</reference>
<feature type="domain" description="UBA" evidence="1">
    <location>
        <begin position="1"/>
        <end position="41"/>
    </location>
</feature>
<dbReference type="Pfam" id="PF00627">
    <property type="entry name" value="UBA"/>
    <property type="match status" value="1"/>
</dbReference>
<dbReference type="SUPFAM" id="SSF46934">
    <property type="entry name" value="UBA-like"/>
    <property type="match status" value="1"/>
</dbReference>
<organism evidence="2">
    <name type="scientific">Trieres chinensis</name>
    <name type="common">Marine centric diatom</name>
    <name type="synonym">Odontella sinensis</name>
    <dbReference type="NCBI Taxonomy" id="1514140"/>
    <lineage>
        <taxon>Eukaryota</taxon>
        <taxon>Sar</taxon>
        <taxon>Stramenopiles</taxon>
        <taxon>Ochrophyta</taxon>
        <taxon>Bacillariophyta</taxon>
        <taxon>Mediophyceae</taxon>
        <taxon>Biddulphiophycidae</taxon>
        <taxon>Eupodiscales</taxon>
        <taxon>Parodontellaceae</taxon>
        <taxon>Trieres</taxon>
    </lineage>
</organism>
<dbReference type="EMBL" id="HBGO01034495">
    <property type="protein sequence ID" value="CAD9359502.1"/>
    <property type="molecule type" value="Transcribed_RNA"/>
</dbReference>